<dbReference type="InterPro" id="IPR000719">
    <property type="entry name" value="Prot_kinase_dom"/>
</dbReference>
<evidence type="ECO:0000313" key="11">
    <source>
        <dbReference type="Proteomes" id="UP000824469"/>
    </source>
</evidence>
<dbReference type="Proteomes" id="UP000824469">
    <property type="component" value="Unassembled WGS sequence"/>
</dbReference>
<dbReference type="GO" id="GO:0004674">
    <property type="term" value="F:protein serine/threonine kinase activity"/>
    <property type="evidence" value="ECO:0007669"/>
    <property type="project" value="UniProtKB-KW"/>
</dbReference>
<evidence type="ECO:0000256" key="1">
    <source>
        <dbReference type="ARBA" id="ARBA00012513"/>
    </source>
</evidence>
<dbReference type="OMA" id="YLHEGLY"/>
<keyword evidence="4" id="KW-0547">Nucleotide-binding</keyword>
<gene>
    <name evidence="10" type="ORF">KI387_036981</name>
</gene>
<dbReference type="SUPFAM" id="SSF56112">
    <property type="entry name" value="Protein kinase-like (PK-like)"/>
    <property type="match status" value="1"/>
</dbReference>
<dbReference type="PANTHER" id="PTHR48005:SF70">
    <property type="entry name" value="MDIS1-INTERACTING RECEPTOR LIKE KINASE 2-LIKE"/>
    <property type="match status" value="1"/>
</dbReference>
<evidence type="ECO:0000256" key="4">
    <source>
        <dbReference type="ARBA" id="ARBA00022741"/>
    </source>
</evidence>
<protein>
    <recommendedName>
        <fullName evidence="1">non-specific serine/threonine protein kinase</fullName>
        <ecNumber evidence="1">2.7.11.1</ecNumber>
    </recommendedName>
</protein>
<name>A0AA38FS98_TAXCH</name>
<reference evidence="10 11" key="1">
    <citation type="journal article" date="2021" name="Nat. Plants">
        <title>The Taxus genome provides insights into paclitaxel biosynthesis.</title>
        <authorList>
            <person name="Xiong X."/>
            <person name="Gou J."/>
            <person name="Liao Q."/>
            <person name="Li Y."/>
            <person name="Zhou Q."/>
            <person name="Bi G."/>
            <person name="Li C."/>
            <person name="Du R."/>
            <person name="Wang X."/>
            <person name="Sun T."/>
            <person name="Guo L."/>
            <person name="Liang H."/>
            <person name="Lu P."/>
            <person name="Wu Y."/>
            <person name="Zhang Z."/>
            <person name="Ro D.K."/>
            <person name="Shang Y."/>
            <person name="Huang S."/>
            <person name="Yan J."/>
        </authorList>
    </citation>
    <scope>NUCLEOTIDE SEQUENCE [LARGE SCALE GENOMIC DNA]</scope>
    <source>
        <strain evidence="10">Ta-2019</strain>
    </source>
</reference>
<dbReference type="Pfam" id="PF07714">
    <property type="entry name" value="PK_Tyr_Ser-Thr"/>
    <property type="match status" value="1"/>
</dbReference>
<organism evidence="10 11">
    <name type="scientific">Taxus chinensis</name>
    <name type="common">Chinese yew</name>
    <name type="synonym">Taxus wallichiana var. chinensis</name>
    <dbReference type="NCBI Taxonomy" id="29808"/>
    <lineage>
        <taxon>Eukaryota</taxon>
        <taxon>Viridiplantae</taxon>
        <taxon>Streptophyta</taxon>
        <taxon>Embryophyta</taxon>
        <taxon>Tracheophyta</taxon>
        <taxon>Spermatophyta</taxon>
        <taxon>Pinopsida</taxon>
        <taxon>Pinidae</taxon>
        <taxon>Conifers II</taxon>
        <taxon>Cupressales</taxon>
        <taxon>Taxaceae</taxon>
        <taxon>Taxus</taxon>
    </lineage>
</organism>
<dbReference type="EC" id="2.7.11.1" evidence="1"/>
<keyword evidence="5" id="KW-0418">Kinase</keyword>
<dbReference type="AlphaFoldDB" id="A0AA38FS98"/>
<comment type="caution">
    <text evidence="10">The sequence shown here is derived from an EMBL/GenBank/DDBJ whole genome shotgun (WGS) entry which is preliminary data.</text>
</comment>
<evidence type="ECO:0000256" key="8">
    <source>
        <dbReference type="ARBA" id="ARBA00048679"/>
    </source>
</evidence>
<dbReference type="EMBL" id="JAHRHJ020000007">
    <property type="protein sequence ID" value="KAH9309070.1"/>
    <property type="molecule type" value="Genomic_DNA"/>
</dbReference>
<evidence type="ECO:0000256" key="3">
    <source>
        <dbReference type="ARBA" id="ARBA00022679"/>
    </source>
</evidence>
<accession>A0AA38FS98</accession>
<dbReference type="Gene3D" id="1.10.510.10">
    <property type="entry name" value="Transferase(Phosphotransferase) domain 1"/>
    <property type="match status" value="1"/>
</dbReference>
<dbReference type="InterPro" id="IPR001245">
    <property type="entry name" value="Ser-Thr/Tyr_kinase_cat_dom"/>
</dbReference>
<feature type="non-terminal residue" evidence="10">
    <location>
        <position position="1"/>
    </location>
</feature>
<dbReference type="InterPro" id="IPR051420">
    <property type="entry name" value="Ser_Thr_Kinases_DiverseReg"/>
</dbReference>
<comment type="catalytic activity">
    <reaction evidence="7">
        <text>L-threonyl-[protein] + ATP = O-phospho-L-threonyl-[protein] + ADP + H(+)</text>
        <dbReference type="Rhea" id="RHEA:46608"/>
        <dbReference type="Rhea" id="RHEA-COMP:11060"/>
        <dbReference type="Rhea" id="RHEA-COMP:11605"/>
        <dbReference type="ChEBI" id="CHEBI:15378"/>
        <dbReference type="ChEBI" id="CHEBI:30013"/>
        <dbReference type="ChEBI" id="CHEBI:30616"/>
        <dbReference type="ChEBI" id="CHEBI:61977"/>
        <dbReference type="ChEBI" id="CHEBI:456216"/>
        <dbReference type="EC" id="2.7.11.1"/>
    </reaction>
</comment>
<evidence type="ECO:0000256" key="7">
    <source>
        <dbReference type="ARBA" id="ARBA00047899"/>
    </source>
</evidence>
<dbReference type="GO" id="GO:0005524">
    <property type="term" value="F:ATP binding"/>
    <property type="evidence" value="ECO:0007669"/>
    <property type="project" value="UniProtKB-KW"/>
</dbReference>
<evidence type="ECO:0000256" key="2">
    <source>
        <dbReference type="ARBA" id="ARBA00022527"/>
    </source>
</evidence>
<feature type="non-terminal residue" evidence="10">
    <location>
        <position position="103"/>
    </location>
</feature>
<evidence type="ECO:0000259" key="9">
    <source>
        <dbReference type="PROSITE" id="PS50011"/>
    </source>
</evidence>
<comment type="catalytic activity">
    <reaction evidence="8">
        <text>L-seryl-[protein] + ATP = O-phospho-L-seryl-[protein] + ADP + H(+)</text>
        <dbReference type="Rhea" id="RHEA:17989"/>
        <dbReference type="Rhea" id="RHEA-COMP:9863"/>
        <dbReference type="Rhea" id="RHEA-COMP:11604"/>
        <dbReference type="ChEBI" id="CHEBI:15378"/>
        <dbReference type="ChEBI" id="CHEBI:29999"/>
        <dbReference type="ChEBI" id="CHEBI:30616"/>
        <dbReference type="ChEBI" id="CHEBI:83421"/>
        <dbReference type="ChEBI" id="CHEBI:456216"/>
        <dbReference type="EC" id="2.7.11.1"/>
    </reaction>
</comment>
<feature type="domain" description="Protein kinase" evidence="9">
    <location>
        <begin position="1"/>
        <end position="103"/>
    </location>
</feature>
<sequence>GGYAAVYKAALPSGQMLAVKKLHPSTDGAVADRKSFVSEIEALAGIRHRNIVKLYGYCSQGPLRLLVYAYVENGSLGQILHSEKARNLEWDSRYRIVQGIAHA</sequence>
<keyword evidence="11" id="KW-1185">Reference proteome</keyword>
<evidence type="ECO:0000256" key="6">
    <source>
        <dbReference type="ARBA" id="ARBA00022840"/>
    </source>
</evidence>
<dbReference type="InterPro" id="IPR011009">
    <property type="entry name" value="Kinase-like_dom_sf"/>
</dbReference>
<dbReference type="PROSITE" id="PS50011">
    <property type="entry name" value="PROTEIN_KINASE_DOM"/>
    <property type="match status" value="1"/>
</dbReference>
<proteinExistence type="predicted"/>
<keyword evidence="6" id="KW-0067">ATP-binding</keyword>
<evidence type="ECO:0000256" key="5">
    <source>
        <dbReference type="ARBA" id="ARBA00022777"/>
    </source>
</evidence>
<dbReference type="PANTHER" id="PTHR48005">
    <property type="entry name" value="LEUCINE RICH REPEAT KINASE 2"/>
    <property type="match status" value="1"/>
</dbReference>
<keyword evidence="3" id="KW-0808">Transferase</keyword>
<keyword evidence="2" id="KW-0723">Serine/threonine-protein kinase</keyword>
<evidence type="ECO:0000313" key="10">
    <source>
        <dbReference type="EMBL" id="KAH9309070.1"/>
    </source>
</evidence>